<dbReference type="EMBL" id="JAYMYQ010000001">
    <property type="protein sequence ID" value="KAK7359916.1"/>
    <property type="molecule type" value="Genomic_DNA"/>
</dbReference>
<dbReference type="PANTHER" id="PTHR35324:SF5">
    <property type="entry name" value="BHLH DOMAIN-CONTAINING PROTEIN"/>
    <property type="match status" value="1"/>
</dbReference>
<evidence type="ECO:0000256" key="1">
    <source>
        <dbReference type="SAM" id="MobiDB-lite"/>
    </source>
</evidence>
<proteinExistence type="predicted"/>
<evidence type="ECO:0000313" key="3">
    <source>
        <dbReference type="Proteomes" id="UP001367508"/>
    </source>
</evidence>
<dbReference type="AlphaFoldDB" id="A0AAN9R5M0"/>
<dbReference type="PANTHER" id="PTHR35324">
    <property type="entry name" value="BNAA08G03750D PROTEIN"/>
    <property type="match status" value="1"/>
</dbReference>
<feature type="region of interest" description="Disordered" evidence="1">
    <location>
        <begin position="39"/>
        <end position="59"/>
    </location>
</feature>
<organism evidence="2 3">
    <name type="scientific">Canavalia gladiata</name>
    <name type="common">Sword bean</name>
    <name type="synonym">Dolichos gladiatus</name>
    <dbReference type="NCBI Taxonomy" id="3824"/>
    <lineage>
        <taxon>Eukaryota</taxon>
        <taxon>Viridiplantae</taxon>
        <taxon>Streptophyta</taxon>
        <taxon>Embryophyta</taxon>
        <taxon>Tracheophyta</taxon>
        <taxon>Spermatophyta</taxon>
        <taxon>Magnoliopsida</taxon>
        <taxon>eudicotyledons</taxon>
        <taxon>Gunneridae</taxon>
        <taxon>Pentapetalae</taxon>
        <taxon>rosids</taxon>
        <taxon>fabids</taxon>
        <taxon>Fabales</taxon>
        <taxon>Fabaceae</taxon>
        <taxon>Papilionoideae</taxon>
        <taxon>50 kb inversion clade</taxon>
        <taxon>NPAAA clade</taxon>
        <taxon>indigoferoid/millettioid clade</taxon>
        <taxon>Phaseoleae</taxon>
        <taxon>Canavalia</taxon>
    </lineage>
</organism>
<keyword evidence="3" id="KW-1185">Reference proteome</keyword>
<sequence>MAFSISRSKSCLTESEKENVDELGDKECRTEGAISSQLQLKSSLSSKAPSQGLDKHAVLRRIRQRRSYNKAKTAFEALMGNSEINTATGQEHKWLQLGDAFSSP</sequence>
<name>A0AAN9R5M0_CANGL</name>
<comment type="caution">
    <text evidence="2">The sequence shown here is derived from an EMBL/GenBank/DDBJ whole genome shotgun (WGS) entry which is preliminary data.</text>
</comment>
<evidence type="ECO:0000313" key="2">
    <source>
        <dbReference type="EMBL" id="KAK7359916.1"/>
    </source>
</evidence>
<gene>
    <name evidence="2" type="ORF">VNO77_01884</name>
</gene>
<accession>A0AAN9R5M0</accession>
<dbReference type="Proteomes" id="UP001367508">
    <property type="component" value="Unassembled WGS sequence"/>
</dbReference>
<protein>
    <submittedName>
        <fullName evidence="2">Uncharacterized protein</fullName>
    </submittedName>
</protein>
<reference evidence="2 3" key="1">
    <citation type="submission" date="2024-01" db="EMBL/GenBank/DDBJ databases">
        <title>The genomes of 5 underutilized Papilionoideae crops provide insights into root nodulation and disease resistanc.</title>
        <authorList>
            <person name="Jiang F."/>
        </authorList>
    </citation>
    <scope>NUCLEOTIDE SEQUENCE [LARGE SCALE GENOMIC DNA]</scope>
    <source>
        <strain evidence="2">LVBAO_FW01</strain>
        <tissue evidence="2">Leaves</tissue>
    </source>
</reference>